<reference evidence="2" key="1">
    <citation type="journal article" date="2017" name="Genome Biol.">
        <title>Comparative genomics reveals high biological diversity and specific adaptations in the industrially and medically important fungal genus Aspergillus.</title>
        <authorList>
            <person name="de Vries R.P."/>
            <person name="Riley R."/>
            <person name="Wiebenga A."/>
            <person name="Aguilar-Osorio G."/>
            <person name="Amillis S."/>
            <person name="Uchima C.A."/>
            <person name="Anderluh G."/>
            <person name="Asadollahi M."/>
            <person name="Askin M."/>
            <person name="Barry K."/>
            <person name="Battaglia E."/>
            <person name="Bayram O."/>
            <person name="Benocci T."/>
            <person name="Braus-Stromeyer S.A."/>
            <person name="Caldana C."/>
            <person name="Canovas D."/>
            <person name="Cerqueira G.C."/>
            <person name="Chen F."/>
            <person name="Chen W."/>
            <person name="Choi C."/>
            <person name="Clum A."/>
            <person name="Dos Santos R.A."/>
            <person name="Damasio A.R."/>
            <person name="Diallinas G."/>
            <person name="Emri T."/>
            <person name="Fekete E."/>
            <person name="Flipphi M."/>
            <person name="Freyberg S."/>
            <person name="Gallo A."/>
            <person name="Gournas C."/>
            <person name="Habgood R."/>
            <person name="Hainaut M."/>
            <person name="Harispe M.L."/>
            <person name="Henrissat B."/>
            <person name="Hilden K.S."/>
            <person name="Hope R."/>
            <person name="Hossain A."/>
            <person name="Karabika E."/>
            <person name="Karaffa L."/>
            <person name="Karanyi Z."/>
            <person name="Krasevec N."/>
            <person name="Kuo A."/>
            <person name="Kusch H."/>
            <person name="LaButti K."/>
            <person name="Lagendijk E.L."/>
            <person name="Lapidus A."/>
            <person name="Levasseur A."/>
            <person name="Lindquist E."/>
            <person name="Lipzen A."/>
            <person name="Logrieco A.F."/>
            <person name="MacCabe A."/>
            <person name="Maekelae M.R."/>
            <person name="Malavazi I."/>
            <person name="Melin P."/>
            <person name="Meyer V."/>
            <person name="Mielnichuk N."/>
            <person name="Miskei M."/>
            <person name="Molnar A.P."/>
            <person name="Mule G."/>
            <person name="Ngan C.Y."/>
            <person name="Orejas M."/>
            <person name="Orosz E."/>
            <person name="Ouedraogo J.P."/>
            <person name="Overkamp K.M."/>
            <person name="Park H.-S."/>
            <person name="Perrone G."/>
            <person name="Piumi F."/>
            <person name="Punt P.J."/>
            <person name="Ram A.F."/>
            <person name="Ramon A."/>
            <person name="Rauscher S."/>
            <person name="Record E."/>
            <person name="Riano-Pachon D.M."/>
            <person name="Robert V."/>
            <person name="Roehrig J."/>
            <person name="Ruller R."/>
            <person name="Salamov A."/>
            <person name="Salih N.S."/>
            <person name="Samson R.A."/>
            <person name="Sandor E."/>
            <person name="Sanguinetti M."/>
            <person name="Schuetze T."/>
            <person name="Sepcic K."/>
            <person name="Shelest E."/>
            <person name="Sherlock G."/>
            <person name="Sophianopoulou V."/>
            <person name="Squina F.M."/>
            <person name="Sun H."/>
            <person name="Susca A."/>
            <person name="Todd R.B."/>
            <person name="Tsang A."/>
            <person name="Unkles S.E."/>
            <person name="van de Wiele N."/>
            <person name="van Rossen-Uffink D."/>
            <person name="Oliveira J.V."/>
            <person name="Vesth T.C."/>
            <person name="Visser J."/>
            <person name="Yu J.-H."/>
            <person name="Zhou M."/>
            <person name="Andersen M.R."/>
            <person name="Archer D.B."/>
            <person name="Baker S.E."/>
            <person name="Benoit I."/>
            <person name="Brakhage A.A."/>
            <person name="Braus G.H."/>
            <person name="Fischer R."/>
            <person name="Frisvad J.C."/>
            <person name="Goldman G.H."/>
            <person name="Houbraken J."/>
            <person name="Oakley B."/>
            <person name="Pocsi I."/>
            <person name="Scazzocchio C."/>
            <person name="Seiboth B."/>
            <person name="vanKuyk P.A."/>
            <person name="Wortman J."/>
            <person name="Dyer P.S."/>
            <person name="Grigoriev I.V."/>
        </authorList>
    </citation>
    <scope>NUCLEOTIDE SEQUENCE [LARGE SCALE GENOMIC DNA]</scope>
    <source>
        <strain evidence="2">CBS 516.65</strain>
    </source>
</reference>
<accession>A0A1L9V4A6</accession>
<keyword evidence="2" id="KW-1185">Reference proteome</keyword>
<sequence>MSAPSLTIQHQYRESSHSVRRQCRRVSLRVCISSAIEGHREEPGARHRHEDGHFDLLRAFSNLKHDYIQAEVLLGGCCEPPRAPFRSKDTLPSTLESLMLHEKEGFYVITDLPVQLQEMTSGDFPFLNSIVLEDLESLRNDNEVFILPYQTLNRHVGRTSSGNVAVGKDALYANRRR</sequence>
<name>A0A1L9V4A6_ASPGL</name>
<dbReference type="AlphaFoldDB" id="A0A1L9V4A6"/>
<protein>
    <submittedName>
        <fullName evidence="1">Uncharacterized protein</fullName>
    </submittedName>
</protein>
<dbReference type="Proteomes" id="UP000184300">
    <property type="component" value="Unassembled WGS sequence"/>
</dbReference>
<evidence type="ECO:0000313" key="2">
    <source>
        <dbReference type="Proteomes" id="UP000184300"/>
    </source>
</evidence>
<dbReference type="GeneID" id="34458473"/>
<dbReference type="VEuPathDB" id="FungiDB:ASPGLDRAFT_1510602"/>
<gene>
    <name evidence="1" type="ORF">ASPGLDRAFT_1510602</name>
</gene>
<organism evidence="1 2">
    <name type="scientific">Aspergillus glaucus CBS 516.65</name>
    <dbReference type="NCBI Taxonomy" id="1160497"/>
    <lineage>
        <taxon>Eukaryota</taxon>
        <taxon>Fungi</taxon>
        <taxon>Dikarya</taxon>
        <taxon>Ascomycota</taxon>
        <taxon>Pezizomycotina</taxon>
        <taxon>Eurotiomycetes</taxon>
        <taxon>Eurotiomycetidae</taxon>
        <taxon>Eurotiales</taxon>
        <taxon>Aspergillaceae</taxon>
        <taxon>Aspergillus</taxon>
        <taxon>Aspergillus subgen. Aspergillus</taxon>
    </lineage>
</organism>
<evidence type="ECO:0000313" key="1">
    <source>
        <dbReference type="EMBL" id="OJJ78662.1"/>
    </source>
</evidence>
<dbReference type="OrthoDB" id="5402033at2759"/>
<dbReference type="STRING" id="1160497.A0A1L9V4A6"/>
<dbReference type="EMBL" id="KV878930">
    <property type="protein sequence ID" value="OJJ78662.1"/>
    <property type="molecule type" value="Genomic_DNA"/>
</dbReference>
<proteinExistence type="predicted"/>
<dbReference type="RefSeq" id="XP_022395360.1">
    <property type="nucleotide sequence ID" value="XM_022542212.1"/>
</dbReference>